<name>A0AA39UKH4_9AGAR</name>
<feature type="region of interest" description="Disordered" evidence="1">
    <location>
        <begin position="365"/>
        <end position="412"/>
    </location>
</feature>
<comment type="caution">
    <text evidence="2">The sequence shown here is derived from an EMBL/GenBank/DDBJ whole genome shotgun (WGS) entry which is preliminary data.</text>
</comment>
<evidence type="ECO:0000313" key="3">
    <source>
        <dbReference type="Proteomes" id="UP001175228"/>
    </source>
</evidence>
<protein>
    <submittedName>
        <fullName evidence="2">Uncharacterized protein</fullName>
    </submittedName>
</protein>
<proteinExistence type="predicted"/>
<feature type="region of interest" description="Disordered" evidence="1">
    <location>
        <begin position="168"/>
        <end position="188"/>
    </location>
</feature>
<dbReference type="EMBL" id="JAUEPU010000026">
    <property type="protein sequence ID" value="KAK0493107.1"/>
    <property type="molecule type" value="Genomic_DNA"/>
</dbReference>
<gene>
    <name evidence="2" type="ORF">EDD18DRAFT_1108322</name>
</gene>
<accession>A0AA39UKH4</accession>
<organism evidence="2 3">
    <name type="scientific">Armillaria luteobubalina</name>
    <dbReference type="NCBI Taxonomy" id="153913"/>
    <lineage>
        <taxon>Eukaryota</taxon>
        <taxon>Fungi</taxon>
        <taxon>Dikarya</taxon>
        <taxon>Basidiomycota</taxon>
        <taxon>Agaricomycotina</taxon>
        <taxon>Agaricomycetes</taxon>
        <taxon>Agaricomycetidae</taxon>
        <taxon>Agaricales</taxon>
        <taxon>Marasmiineae</taxon>
        <taxon>Physalacriaceae</taxon>
        <taxon>Armillaria</taxon>
    </lineage>
</organism>
<keyword evidence="3" id="KW-1185">Reference proteome</keyword>
<sequence>MSSPSPQYLTLLGMLPIMGMHEYAVQHDYTAEQREWMAHQGALFEGAVQDNRVLIFLARLFDDWFDRWPVTDDRSDAAVAQLKVELSTLYIMGLKNQWLVHGMRPEGWSEELVLAKLDYLEDMVVTLWELQRVFVVERADSNMVYDLRTRKILSLELPPPPRLIARPQPDKPPSQCPMSCPRSSSNNVFTPPPAPDAAVELIRCIDDVQVSLGFIQQRAIRHLSTIQGVMMSTWHYPAWQQKNGYLVPVTAENLQQYMREWEVEGPNCFCPLMDPTSSQVQAILRRDDGDGQWSFICASEYCEYRIDLTRVFGPGLPQSALQNYAIGCDEGAPRTENLDYRTYEERWEEKHGRRWPLLQTGLSDIEESIEPDTTSVRAPGTVVPESDQEEGPNSPPVPRLDLTKRVPTSPTRNRRIVNPVTTRSKLGSTAKERRLSLQAQGAGGDSVQTEGGVLAKAPTGFRETTLFWETIPVLRWRDLWIHLTQTAVGVTSEELAGLLVKCGGCISVRLHPEFRLCPPVSLKSACAQNFDCTIYEFRIVYGILRKKGGTQNFGCV</sequence>
<reference evidence="2" key="1">
    <citation type="submission" date="2023-06" db="EMBL/GenBank/DDBJ databases">
        <authorList>
            <consortium name="Lawrence Berkeley National Laboratory"/>
            <person name="Ahrendt S."/>
            <person name="Sahu N."/>
            <person name="Indic B."/>
            <person name="Wong-Bajracharya J."/>
            <person name="Merenyi Z."/>
            <person name="Ke H.-M."/>
            <person name="Monk M."/>
            <person name="Kocsube S."/>
            <person name="Drula E."/>
            <person name="Lipzen A."/>
            <person name="Balint B."/>
            <person name="Henrissat B."/>
            <person name="Andreopoulos B."/>
            <person name="Martin F.M."/>
            <person name="Harder C.B."/>
            <person name="Rigling D."/>
            <person name="Ford K.L."/>
            <person name="Foster G.D."/>
            <person name="Pangilinan J."/>
            <person name="Papanicolaou A."/>
            <person name="Barry K."/>
            <person name="LaButti K."/>
            <person name="Viragh M."/>
            <person name="Koriabine M."/>
            <person name="Yan M."/>
            <person name="Riley R."/>
            <person name="Champramary S."/>
            <person name="Plett K.L."/>
            <person name="Tsai I.J."/>
            <person name="Slot J."/>
            <person name="Sipos G."/>
            <person name="Plett J."/>
            <person name="Nagy L.G."/>
            <person name="Grigoriev I.V."/>
        </authorList>
    </citation>
    <scope>NUCLEOTIDE SEQUENCE</scope>
    <source>
        <strain evidence="2">HWK02</strain>
    </source>
</reference>
<dbReference type="Proteomes" id="UP001175228">
    <property type="component" value="Unassembled WGS sequence"/>
</dbReference>
<dbReference type="AlphaFoldDB" id="A0AA39UKH4"/>
<evidence type="ECO:0000256" key="1">
    <source>
        <dbReference type="SAM" id="MobiDB-lite"/>
    </source>
</evidence>
<evidence type="ECO:0000313" key="2">
    <source>
        <dbReference type="EMBL" id="KAK0493107.1"/>
    </source>
</evidence>